<dbReference type="InterPro" id="IPR057615">
    <property type="entry name" value="Ig_VWA7"/>
</dbReference>
<evidence type="ECO:0000313" key="8">
    <source>
        <dbReference type="Ensembl" id="ENSCCRP00000145178.1"/>
    </source>
</evidence>
<keyword evidence="2" id="KW-0964">Secreted</keyword>
<name>A0A9J8ALP9_CYPCA</name>
<dbReference type="InterPro" id="IPR013783">
    <property type="entry name" value="Ig-like_fold"/>
</dbReference>
<evidence type="ECO:0000259" key="7">
    <source>
        <dbReference type="Pfam" id="PF25106"/>
    </source>
</evidence>
<dbReference type="GeneTree" id="ENSGT00390000011517"/>
<dbReference type="Pfam" id="PF25106">
    <property type="entry name" value="VWA_4"/>
    <property type="match status" value="1"/>
</dbReference>
<evidence type="ECO:0000256" key="3">
    <source>
        <dbReference type="ARBA" id="ARBA00022729"/>
    </source>
</evidence>
<accession>A0A9J8ALP9</accession>
<dbReference type="Pfam" id="PF23619">
    <property type="entry name" value="Ig_VWA7"/>
    <property type="match status" value="1"/>
</dbReference>
<dbReference type="AlphaFoldDB" id="A0A9J8ALP9"/>
<evidence type="ECO:0000256" key="2">
    <source>
        <dbReference type="ARBA" id="ARBA00022525"/>
    </source>
</evidence>
<dbReference type="PANTHER" id="PTHR14905:SF22">
    <property type="entry name" value="VON WILLEBRAND FACTOR A DOMAIN-CONTAINING PROTEIN 7-LIKE"/>
    <property type="match status" value="1"/>
</dbReference>
<dbReference type="Ensembl" id="ENSCCRT00000115116.1">
    <property type="protein sequence ID" value="ENSCCRP00000145178.1"/>
    <property type="gene ID" value="ENSCCRG00000060898.1"/>
</dbReference>
<dbReference type="PANTHER" id="PTHR14905">
    <property type="entry name" value="NG37"/>
    <property type="match status" value="1"/>
</dbReference>
<protein>
    <submittedName>
        <fullName evidence="8">von Willebrand factor A domain containing 11</fullName>
    </submittedName>
</protein>
<keyword evidence="9" id="KW-1185">Reference proteome</keyword>
<reference evidence="8" key="2">
    <citation type="submission" date="2025-09" db="UniProtKB">
        <authorList>
            <consortium name="Ensembl"/>
        </authorList>
    </citation>
    <scope>IDENTIFICATION</scope>
</reference>
<dbReference type="Proteomes" id="UP001108240">
    <property type="component" value="Unplaced"/>
</dbReference>
<evidence type="ECO:0000259" key="6">
    <source>
        <dbReference type="Pfam" id="PF23619"/>
    </source>
</evidence>
<keyword evidence="4" id="KW-0325">Glycoprotein</keyword>
<evidence type="ECO:0000259" key="5">
    <source>
        <dbReference type="Pfam" id="PF23560"/>
    </source>
</evidence>
<dbReference type="InterPro" id="IPR056475">
    <property type="entry name" value="GBD_Hemicentin/VWA7"/>
</dbReference>
<dbReference type="InterPro" id="IPR056861">
    <property type="entry name" value="HMCN1-like_VWA"/>
</dbReference>
<proteinExistence type="predicted"/>
<dbReference type="InterPro" id="IPR052577">
    <property type="entry name" value="VWA7"/>
</dbReference>
<organism evidence="8 9">
    <name type="scientific">Cyprinus carpio carpio</name>
    <dbReference type="NCBI Taxonomy" id="630221"/>
    <lineage>
        <taxon>Eukaryota</taxon>
        <taxon>Metazoa</taxon>
        <taxon>Chordata</taxon>
        <taxon>Craniata</taxon>
        <taxon>Vertebrata</taxon>
        <taxon>Euteleostomi</taxon>
        <taxon>Actinopterygii</taxon>
        <taxon>Neopterygii</taxon>
        <taxon>Teleostei</taxon>
        <taxon>Ostariophysi</taxon>
        <taxon>Cypriniformes</taxon>
        <taxon>Cyprinidae</taxon>
        <taxon>Cyprininae</taxon>
        <taxon>Cyprinus</taxon>
    </lineage>
</organism>
<feature type="domain" description="Hemicentin/VWA7 galactose-binding" evidence="5">
    <location>
        <begin position="76"/>
        <end position="172"/>
    </location>
</feature>
<reference evidence="8" key="1">
    <citation type="submission" date="2025-08" db="UniProtKB">
        <authorList>
            <consortium name="Ensembl"/>
        </authorList>
    </citation>
    <scope>IDENTIFICATION</scope>
</reference>
<dbReference type="Gene3D" id="2.60.40.10">
    <property type="entry name" value="Immunoglobulins"/>
    <property type="match status" value="1"/>
</dbReference>
<evidence type="ECO:0000256" key="4">
    <source>
        <dbReference type="ARBA" id="ARBA00023180"/>
    </source>
</evidence>
<feature type="domain" description="Hemicentin-1-like von Willebrand factor A" evidence="7">
    <location>
        <begin position="2"/>
        <end position="57"/>
    </location>
</feature>
<dbReference type="GO" id="GO:0005576">
    <property type="term" value="C:extracellular region"/>
    <property type="evidence" value="ECO:0007669"/>
    <property type="project" value="UniProtKB-SubCell"/>
</dbReference>
<comment type="subcellular location">
    <subcellularLocation>
        <location evidence="1">Secreted</location>
    </subcellularLocation>
</comment>
<sequence>MHLEKTISALIRSTKSSVSFFMTSSRRSRRTLTASTQFQVYYDMALASGGQAIEVSKSSLSQATDIIVDTSTSALVTILQRSRNPGLVESIPFLLDKSVSNTTIYITGSSLTFNLRSPTGVTQSNTVDNGPLGTIQKVGNLQRIQLNGTEMGLWHIDMTTTQPYTIKVMGQSAITFIYDFVEEFKGPHPAFAAIDGRPSAGSPAKLLLTLTGEKGPEALELQEVALMEVSGVKVSNGTIEKMDGGDYLITVKEVPEGEFVVLLKGKDKTSSSLFQRQTTTQMSQSKVTIKAVADSSMLPGEVFKMNFTVTTNGTSGAYTIRARNDKNIPMTHPSTLNLVSGGSAQGTVSLTPPGNTVSGTDVTLTIEAEGPGGSDSNYAVLRLSVLSKVTSDGFRETDSAVVKFQWKRMWALIKKLNEAYLYVECYFSTDCLVKTGVTAAENSALHHRNK</sequence>
<evidence type="ECO:0000256" key="1">
    <source>
        <dbReference type="ARBA" id="ARBA00004613"/>
    </source>
</evidence>
<keyword evidence="3" id="KW-0732">Signal</keyword>
<dbReference type="Pfam" id="PF23560">
    <property type="entry name" value="GBD_Hemicentin"/>
    <property type="match status" value="1"/>
</dbReference>
<feature type="domain" description="VWA7 Ig-like" evidence="6">
    <location>
        <begin position="287"/>
        <end position="386"/>
    </location>
</feature>
<evidence type="ECO:0000313" key="9">
    <source>
        <dbReference type="Proteomes" id="UP001108240"/>
    </source>
</evidence>